<dbReference type="PANTHER" id="PTHR43792:SF1">
    <property type="entry name" value="N-ACETYLTRANSFERASE DOMAIN-CONTAINING PROTEIN"/>
    <property type="match status" value="1"/>
</dbReference>
<dbReference type="InterPro" id="IPR000182">
    <property type="entry name" value="GNAT_dom"/>
</dbReference>
<dbReference type="GO" id="GO:0016747">
    <property type="term" value="F:acyltransferase activity, transferring groups other than amino-acyl groups"/>
    <property type="evidence" value="ECO:0007669"/>
    <property type="project" value="InterPro"/>
</dbReference>
<dbReference type="InterPro" id="IPR016181">
    <property type="entry name" value="Acyl_CoA_acyltransferase"/>
</dbReference>
<dbReference type="PANTHER" id="PTHR43792">
    <property type="entry name" value="GNAT FAMILY, PUTATIVE (AFU_ORTHOLOGUE AFUA_3G00765)-RELATED-RELATED"/>
    <property type="match status" value="1"/>
</dbReference>
<accession>A0A6J7JT74</accession>
<dbReference type="PROSITE" id="PS51186">
    <property type="entry name" value="GNAT"/>
    <property type="match status" value="1"/>
</dbReference>
<dbReference type="Gene3D" id="3.40.630.30">
    <property type="match status" value="1"/>
</dbReference>
<feature type="compositionally biased region" description="Low complexity" evidence="1">
    <location>
        <begin position="35"/>
        <end position="44"/>
    </location>
</feature>
<gene>
    <name evidence="3" type="ORF">UFOPK3564_03285</name>
</gene>
<feature type="domain" description="N-acetyltransferase" evidence="2">
    <location>
        <begin position="53"/>
        <end position="217"/>
    </location>
</feature>
<sequence>MCSTLVLMRQAYETATVAVMGRDPRAGTGAGTSRPQAPAAPGRAPAEHATERLLLRPWRAADREPFAAMNADPEVMRFIGSGVLDPVASDAMRDRLRREWTRAGHGLWALERRDDGAFAGFCGLTAVPFGTRGAAGALEVGWRLPRAQWGRGLATEAARAALGVAWSSLAVPSVVALVHPENARSLAVGERLGMRVVGTTVHPPTGWRVLVLRADRPDPPSPCPADGRTSGPFPGSQQGPADESG</sequence>
<proteinExistence type="predicted"/>
<reference evidence="3" key="1">
    <citation type="submission" date="2020-05" db="EMBL/GenBank/DDBJ databases">
        <authorList>
            <person name="Chiriac C."/>
            <person name="Salcher M."/>
            <person name="Ghai R."/>
            <person name="Kavagutti S V."/>
        </authorList>
    </citation>
    <scope>NUCLEOTIDE SEQUENCE</scope>
</reference>
<evidence type="ECO:0000256" key="1">
    <source>
        <dbReference type="SAM" id="MobiDB-lite"/>
    </source>
</evidence>
<protein>
    <submittedName>
        <fullName evidence="3">Unannotated protein</fullName>
    </submittedName>
</protein>
<dbReference type="SUPFAM" id="SSF55729">
    <property type="entry name" value="Acyl-CoA N-acyltransferases (Nat)"/>
    <property type="match status" value="1"/>
</dbReference>
<name>A0A6J7JT74_9ZZZZ</name>
<evidence type="ECO:0000313" key="3">
    <source>
        <dbReference type="EMBL" id="CAB4947038.1"/>
    </source>
</evidence>
<feature type="region of interest" description="Disordered" evidence="1">
    <location>
        <begin position="22"/>
        <end position="48"/>
    </location>
</feature>
<evidence type="ECO:0000259" key="2">
    <source>
        <dbReference type="PROSITE" id="PS51186"/>
    </source>
</evidence>
<dbReference type="Pfam" id="PF13302">
    <property type="entry name" value="Acetyltransf_3"/>
    <property type="match status" value="1"/>
</dbReference>
<dbReference type="EMBL" id="CAFBMK010000300">
    <property type="protein sequence ID" value="CAB4947038.1"/>
    <property type="molecule type" value="Genomic_DNA"/>
</dbReference>
<feature type="region of interest" description="Disordered" evidence="1">
    <location>
        <begin position="214"/>
        <end position="245"/>
    </location>
</feature>
<organism evidence="3">
    <name type="scientific">freshwater metagenome</name>
    <dbReference type="NCBI Taxonomy" id="449393"/>
    <lineage>
        <taxon>unclassified sequences</taxon>
        <taxon>metagenomes</taxon>
        <taxon>ecological metagenomes</taxon>
    </lineage>
</organism>
<dbReference type="AlphaFoldDB" id="A0A6J7JT74"/>
<dbReference type="InterPro" id="IPR051531">
    <property type="entry name" value="N-acetyltransferase"/>
</dbReference>